<keyword evidence="10" id="KW-1185">Reference proteome</keyword>
<feature type="domain" description="SURP motif" evidence="8">
    <location>
        <begin position="61"/>
        <end position="103"/>
    </location>
</feature>
<evidence type="ECO:0000256" key="2">
    <source>
        <dbReference type="ARBA" id="ARBA00022664"/>
    </source>
</evidence>
<dbReference type="PROSITE" id="PS50128">
    <property type="entry name" value="SURP"/>
    <property type="match status" value="2"/>
</dbReference>
<keyword evidence="5" id="KW-0508">mRNA splicing</keyword>
<dbReference type="GO" id="GO:0000381">
    <property type="term" value="P:regulation of alternative mRNA splicing, via spliceosome"/>
    <property type="evidence" value="ECO:0007669"/>
    <property type="project" value="TreeGrafter"/>
</dbReference>
<feature type="compositionally biased region" description="Low complexity" evidence="7">
    <location>
        <begin position="509"/>
        <end position="518"/>
    </location>
</feature>
<feature type="compositionally biased region" description="Polar residues" evidence="7">
    <location>
        <begin position="341"/>
        <end position="361"/>
    </location>
</feature>
<evidence type="ECO:0000256" key="5">
    <source>
        <dbReference type="ARBA" id="ARBA00023187"/>
    </source>
</evidence>
<dbReference type="FunCoup" id="A0A2R5GDB2">
    <property type="interactions" value="473"/>
</dbReference>
<dbReference type="InterPro" id="IPR000061">
    <property type="entry name" value="Surp"/>
</dbReference>
<accession>A0A2R5GDB2</accession>
<evidence type="ECO:0000313" key="10">
    <source>
        <dbReference type="Proteomes" id="UP000241890"/>
    </source>
</evidence>
<keyword evidence="6" id="KW-0539">Nucleus</keyword>
<organism evidence="9 10">
    <name type="scientific">Hondaea fermentalgiana</name>
    <dbReference type="NCBI Taxonomy" id="2315210"/>
    <lineage>
        <taxon>Eukaryota</taxon>
        <taxon>Sar</taxon>
        <taxon>Stramenopiles</taxon>
        <taxon>Bigyra</taxon>
        <taxon>Labyrinthulomycetes</taxon>
        <taxon>Thraustochytrida</taxon>
        <taxon>Thraustochytriidae</taxon>
        <taxon>Hondaea</taxon>
    </lineage>
</organism>
<dbReference type="SMART" id="SM00648">
    <property type="entry name" value="SWAP"/>
    <property type="match status" value="2"/>
</dbReference>
<evidence type="ECO:0000256" key="7">
    <source>
        <dbReference type="SAM" id="MobiDB-lite"/>
    </source>
</evidence>
<dbReference type="GO" id="GO:0071004">
    <property type="term" value="C:U2-type prespliceosome"/>
    <property type="evidence" value="ECO:0007669"/>
    <property type="project" value="TreeGrafter"/>
</dbReference>
<dbReference type="OrthoDB" id="447637at2759"/>
<name>A0A2R5GDB2_9STRA</name>
<keyword evidence="2" id="KW-0507">mRNA processing</keyword>
<gene>
    <name evidence="9" type="ORF">FCC1311_020132</name>
</gene>
<feature type="compositionally biased region" description="Acidic residues" evidence="7">
    <location>
        <begin position="378"/>
        <end position="395"/>
    </location>
</feature>
<protein>
    <submittedName>
        <fullName evidence="9">Splicing factor 3A subunit 1</fullName>
    </submittedName>
</protein>
<dbReference type="GO" id="GO:0005686">
    <property type="term" value="C:U2 snRNP"/>
    <property type="evidence" value="ECO:0007669"/>
    <property type="project" value="TreeGrafter"/>
</dbReference>
<reference evidence="9 10" key="1">
    <citation type="submission" date="2017-12" db="EMBL/GenBank/DDBJ databases">
        <title>Sequencing, de novo assembly and annotation of complete genome of a new Thraustochytrid species, strain FCC1311.</title>
        <authorList>
            <person name="Sedici K."/>
            <person name="Godart F."/>
            <person name="Aiese Cigliano R."/>
            <person name="Sanseverino W."/>
            <person name="Barakat M."/>
            <person name="Ortet P."/>
            <person name="Marechal E."/>
            <person name="Cagnac O."/>
            <person name="Amato A."/>
        </authorList>
    </citation>
    <scope>NUCLEOTIDE SEQUENCE [LARGE SCALE GENOMIC DNA]</scope>
</reference>
<evidence type="ECO:0000256" key="3">
    <source>
        <dbReference type="ARBA" id="ARBA00022728"/>
    </source>
</evidence>
<comment type="subcellular location">
    <subcellularLocation>
        <location evidence="1">Nucleus</location>
    </subcellularLocation>
</comment>
<comment type="caution">
    <text evidence="9">The sequence shown here is derived from an EMBL/GenBank/DDBJ whole genome shotgun (WGS) entry which is preliminary data.</text>
</comment>
<dbReference type="InParanoid" id="A0A2R5GDB2"/>
<dbReference type="InterPro" id="IPR035967">
    <property type="entry name" value="SWAP/Surp_sf"/>
</dbReference>
<dbReference type="GO" id="GO:0071013">
    <property type="term" value="C:catalytic step 2 spliceosome"/>
    <property type="evidence" value="ECO:0007669"/>
    <property type="project" value="TreeGrafter"/>
</dbReference>
<evidence type="ECO:0000313" key="9">
    <source>
        <dbReference type="EMBL" id="GBG25794.1"/>
    </source>
</evidence>
<evidence type="ECO:0000256" key="6">
    <source>
        <dbReference type="ARBA" id="ARBA00023242"/>
    </source>
</evidence>
<keyword evidence="4" id="KW-0677">Repeat</keyword>
<proteinExistence type="predicted"/>
<feature type="region of interest" description="Disordered" evidence="7">
    <location>
        <begin position="472"/>
        <end position="560"/>
    </location>
</feature>
<dbReference type="InterPro" id="IPR045146">
    <property type="entry name" value="SF3A1"/>
</dbReference>
<feature type="domain" description="SURP motif" evidence="8">
    <location>
        <begin position="210"/>
        <end position="252"/>
    </location>
</feature>
<dbReference type="InterPro" id="IPR022030">
    <property type="entry name" value="SF3A1_dom"/>
</dbReference>
<dbReference type="Gene3D" id="1.10.10.790">
    <property type="entry name" value="Surp module"/>
    <property type="match status" value="2"/>
</dbReference>
<dbReference type="FunFam" id="1.10.10.790:FF:000002">
    <property type="entry name" value="Splicing factor 3A subunit 1"/>
    <property type="match status" value="1"/>
</dbReference>
<dbReference type="AlphaFoldDB" id="A0A2R5GDB2"/>
<dbReference type="EMBL" id="BEYU01000015">
    <property type="protein sequence ID" value="GBG25794.1"/>
    <property type="molecule type" value="Genomic_DNA"/>
</dbReference>
<evidence type="ECO:0000256" key="1">
    <source>
        <dbReference type="ARBA" id="ARBA00004123"/>
    </source>
</evidence>
<dbReference type="PANTHER" id="PTHR15316:SF1">
    <property type="entry name" value="SPLICING FACTOR 3A SUBUNIT 1"/>
    <property type="match status" value="1"/>
</dbReference>
<feature type="region of interest" description="Disordered" evidence="7">
    <location>
        <begin position="120"/>
        <end position="168"/>
    </location>
</feature>
<feature type="region of interest" description="Disordered" evidence="7">
    <location>
        <begin position="1"/>
        <end position="57"/>
    </location>
</feature>
<sequence length="560" mass="60951">MSTATTHAGAQDGGGGGADASAAADSASASAGASNGAAPVAEARQGAVEGVIKPPPDLRLLVDKTAEHVAMRGKAFEESIRSKMKGKPKFDFLKPGHPYYRYYAEKVDELSLKEHLRVTKEAKAKTPEQQEETKSPSKEGKQIDEASSHSSQKEQESKTEKASKSEVIERAAKIDATAGAVRKRRTRAPPPLQFTVAHPIDTEPAATIDLVKLTAKYAAVLGDSFVSKVGAREQHNPEFSFLKASDRVHGYFKEMTAMYSKILDWQETVRVATGDFKDPMSVLDRAVHRVEWESDQALREREAKAQEREEFVAFNQIDWHDFVLVETISFDDKAPSPAPGAQTTADAPTASNAASGLTATSKGPDPGKKPAQAADAGSDSDSDVDMDMDDSDDEEGPIRVRTDYQAQVRAQAVKDTKLALPDGRQMDANDVNEHMRKELIDPKWKEQKERFLEKQKVQAFAEQDISRNLGRMAAHRPDVFSTDEGAAKRARDEDEAAQAKGASLTWDGTVSSAAAVTAEAQRRKQEARGRRDDDAAPQINYSVGPAQAPPSKRSKQSKSH</sequence>
<dbReference type="Proteomes" id="UP000241890">
    <property type="component" value="Unassembled WGS sequence"/>
</dbReference>
<dbReference type="PANTHER" id="PTHR15316">
    <property type="entry name" value="SPLICEOSOME ASSOCIATED PROTEIN 114/SWAP SPLICING FACTOR-RELATED"/>
    <property type="match status" value="1"/>
</dbReference>
<dbReference type="Pfam" id="PF01805">
    <property type="entry name" value="Surp"/>
    <property type="match status" value="2"/>
</dbReference>
<evidence type="ECO:0000259" key="8">
    <source>
        <dbReference type="PROSITE" id="PS50128"/>
    </source>
</evidence>
<dbReference type="GO" id="GO:0045292">
    <property type="term" value="P:mRNA cis splicing, via spliceosome"/>
    <property type="evidence" value="ECO:0007669"/>
    <property type="project" value="InterPro"/>
</dbReference>
<dbReference type="SUPFAM" id="SSF109905">
    <property type="entry name" value="Surp module (SWAP domain)"/>
    <property type="match status" value="2"/>
</dbReference>
<feature type="compositionally biased region" description="Low complexity" evidence="7">
    <location>
        <begin position="19"/>
        <end position="38"/>
    </location>
</feature>
<keyword evidence="3" id="KW-0747">Spliceosome</keyword>
<dbReference type="GO" id="GO:0003723">
    <property type="term" value="F:RNA binding"/>
    <property type="evidence" value="ECO:0007669"/>
    <property type="project" value="InterPro"/>
</dbReference>
<evidence type="ECO:0000256" key="4">
    <source>
        <dbReference type="ARBA" id="ARBA00022737"/>
    </source>
</evidence>
<dbReference type="Pfam" id="PF12230">
    <property type="entry name" value="PRP21_like_P"/>
    <property type="match status" value="1"/>
</dbReference>
<feature type="region of interest" description="Disordered" evidence="7">
    <location>
        <begin position="333"/>
        <end position="401"/>
    </location>
</feature>
<feature type="compositionally biased region" description="Basic and acidic residues" evidence="7">
    <location>
        <begin position="520"/>
        <end position="534"/>
    </location>
</feature>